<evidence type="ECO:0008006" key="3">
    <source>
        <dbReference type="Google" id="ProtNLM"/>
    </source>
</evidence>
<dbReference type="AlphaFoldDB" id="A0A2T5PT06"/>
<reference evidence="1 2" key="1">
    <citation type="submission" date="2018-04" db="EMBL/GenBank/DDBJ databases">
        <title>Pseudomonas sp. nov., isolated from mangrove soil.</title>
        <authorList>
            <person name="Chen C."/>
        </authorList>
    </citation>
    <scope>NUCLEOTIDE SEQUENCE [LARGE SCALE GENOMIC DNA]</scope>
    <source>
        <strain evidence="1 2">JCM 14246</strain>
    </source>
</reference>
<evidence type="ECO:0000313" key="1">
    <source>
        <dbReference type="EMBL" id="PTU80867.1"/>
    </source>
</evidence>
<gene>
    <name evidence="1" type="ORF">DBO86_00730</name>
</gene>
<dbReference type="Pfam" id="PF05930">
    <property type="entry name" value="Phage_AlpA"/>
    <property type="match status" value="1"/>
</dbReference>
<proteinExistence type="predicted"/>
<comment type="caution">
    <text evidence="1">The sequence shown here is derived from an EMBL/GenBank/DDBJ whole genome shotgun (WGS) entry which is preliminary data.</text>
</comment>
<accession>A0A2T5PT06</accession>
<dbReference type="Proteomes" id="UP000244052">
    <property type="component" value="Unassembled WGS sequence"/>
</dbReference>
<dbReference type="InterPro" id="IPR010260">
    <property type="entry name" value="AlpA"/>
</dbReference>
<protein>
    <recommendedName>
        <fullName evidence="3">AlpA family phage regulatory protein</fullName>
    </recommendedName>
</protein>
<name>A0A2T5PT06_ECTOL</name>
<sequence>MLVGYLCGLARSTIYKFIGSGEFPQFFPLARRSFDWIKI</sequence>
<organism evidence="1 2">
    <name type="scientific">Ectopseudomonas oleovorans</name>
    <name type="common">Pseudomonas oleovorans</name>
    <dbReference type="NCBI Taxonomy" id="301"/>
    <lineage>
        <taxon>Bacteria</taxon>
        <taxon>Pseudomonadati</taxon>
        <taxon>Pseudomonadota</taxon>
        <taxon>Gammaproteobacteria</taxon>
        <taxon>Pseudomonadales</taxon>
        <taxon>Pseudomonadaceae</taxon>
        <taxon>Ectopseudomonas</taxon>
    </lineage>
</organism>
<keyword evidence="2" id="KW-1185">Reference proteome</keyword>
<dbReference type="EMBL" id="QASO01000003">
    <property type="protein sequence ID" value="PTU80867.1"/>
    <property type="molecule type" value="Genomic_DNA"/>
</dbReference>
<evidence type="ECO:0000313" key="2">
    <source>
        <dbReference type="Proteomes" id="UP000244052"/>
    </source>
</evidence>